<protein>
    <submittedName>
        <fullName evidence="3">Uncharacterized protein</fullName>
    </submittedName>
</protein>
<keyword evidence="4" id="KW-1185">Reference proteome</keyword>
<comment type="caution">
    <text evidence="3">The sequence shown here is derived from an EMBL/GenBank/DDBJ whole genome shotgun (WGS) entry which is preliminary data.</text>
</comment>
<feature type="region of interest" description="Disordered" evidence="2">
    <location>
        <begin position="189"/>
        <end position="216"/>
    </location>
</feature>
<dbReference type="Proteomes" id="UP001141806">
    <property type="component" value="Unassembled WGS sequence"/>
</dbReference>
<dbReference type="InterPro" id="IPR008862">
    <property type="entry name" value="Tcp11"/>
</dbReference>
<dbReference type="PANTHER" id="PTHR12832">
    <property type="entry name" value="TESTIS-SPECIFIC PROTEIN PBS13 T-COMPLEX 11"/>
    <property type="match status" value="1"/>
</dbReference>
<name>A0A9Q0HDH8_9MAGN</name>
<dbReference type="GO" id="GO:0007165">
    <property type="term" value="P:signal transduction"/>
    <property type="evidence" value="ECO:0007669"/>
    <property type="project" value="TreeGrafter"/>
</dbReference>
<feature type="compositionally biased region" description="Polar residues" evidence="2">
    <location>
        <begin position="200"/>
        <end position="215"/>
    </location>
</feature>
<sequence>MEKAFWDSVAESMKQDDPTYGRVVELMKEVRDELCKMVPQSWKQEILEAIDLDILTEMLMSGSHDMVYLGKILEYALVTLQKLSAPATEEKIKKTHKKLLNELGEIAQSTDKSKFFLAIIKGLRLVLEQIQELKREISKARIRMIEPLIKGPAGLEYLRKAFANHYGSPSDALTSLSLTVQWLSSVKPSGEQEWEEHNDSLSSLPTRHASSSQGLPSAALKTGSSVLMLSNRSQAVSLPSTSTTAAGNQQPECKGDRLDLLVRLGLLKLASGIEGLKLETLPETLKLNLARLRAVQAQLQKIIVLSTSILVLRQTILSENLGISPSEMDKLVTESVKELSQFLDRVEDVGIAEIIEIISVVPEGGNSVVDAQKLQMRKEVMASLLGKSLQAEDAIFKRISQVIYLATRGVVLGGSGSQGKELAHTALRRIGAAVLIERVMEVAEMLIVMATVSVNVHGPWYEHIVNNIH</sequence>
<evidence type="ECO:0000313" key="4">
    <source>
        <dbReference type="Proteomes" id="UP001141806"/>
    </source>
</evidence>
<dbReference type="Pfam" id="PF05794">
    <property type="entry name" value="Tcp11"/>
    <property type="match status" value="1"/>
</dbReference>
<dbReference type="PANTHER" id="PTHR12832:SF11">
    <property type="entry name" value="LD23868P"/>
    <property type="match status" value="1"/>
</dbReference>
<dbReference type="AlphaFoldDB" id="A0A9Q0HDH8"/>
<evidence type="ECO:0000256" key="2">
    <source>
        <dbReference type="SAM" id="MobiDB-lite"/>
    </source>
</evidence>
<evidence type="ECO:0000256" key="1">
    <source>
        <dbReference type="ARBA" id="ARBA00010954"/>
    </source>
</evidence>
<dbReference type="EMBL" id="JAMYWD010000008">
    <property type="protein sequence ID" value="KAJ4964387.1"/>
    <property type="molecule type" value="Genomic_DNA"/>
</dbReference>
<comment type="similarity">
    <text evidence="1">Belongs to the TCP11 family.</text>
</comment>
<dbReference type="OrthoDB" id="276323at2759"/>
<gene>
    <name evidence="3" type="ORF">NE237_024326</name>
</gene>
<organism evidence="3 4">
    <name type="scientific">Protea cynaroides</name>
    <dbReference type="NCBI Taxonomy" id="273540"/>
    <lineage>
        <taxon>Eukaryota</taxon>
        <taxon>Viridiplantae</taxon>
        <taxon>Streptophyta</taxon>
        <taxon>Embryophyta</taxon>
        <taxon>Tracheophyta</taxon>
        <taxon>Spermatophyta</taxon>
        <taxon>Magnoliopsida</taxon>
        <taxon>Proteales</taxon>
        <taxon>Proteaceae</taxon>
        <taxon>Protea</taxon>
    </lineage>
</organism>
<proteinExistence type="inferred from homology"/>
<evidence type="ECO:0000313" key="3">
    <source>
        <dbReference type="EMBL" id="KAJ4964387.1"/>
    </source>
</evidence>
<accession>A0A9Q0HDH8</accession>
<reference evidence="3" key="1">
    <citation type="journal article" date="2023" name="Plant J.">
        <title>The genome of the king protea, Protea cynaroides.</title>
        <authorList>
            <person name="Chang J."/>
            <person name="Duong T.A."/>
            <person name="Schoeman C."/>
            <person name="Ma X."/>
            <person name="Roodt D."/>
            <person name="Barker N."/>
            <person name="Li Z."/>
            <person name="Van de Peer Y."/>
            <person name="Mizrachi E."/>
        </authorList>
    </citation>
    <scope>NUCLEOTIDE SEQUENCE</scope>
    <source>
        <tissue evidence="3">Young leaves</tissue>
    </source>
</reference>